<organism evidence="2 3">
    <name type="scientific">Roseateles oligotrophus</name>
    <dbReference type="NCBI Taxonomy" id="1769250"/>
    <lineage>
        <taxon>Bacteria</taxon>
        <taxon>Pseudomonadati</taxon>
        <taxon>Pseudomonadota</taxon>
        <taxon>Betaproteobacteria</taxon>
        <taxon>Burkholderiales</taxon>
        <taxon>Sphaerotilaceae</taxon>
        <taxon>Roseateles</taxon>
    </lineage>
</organism>
<feature type="domain" description="RelA/SpoT" evidence="1">
    <location>
        <begin position="57"/>
        <end position="163"/>
    </location>
</feature>
<sequence>MAISQSQLTKLGERLKKEPLEEADLRMLDEYRRSFGAVSEMLMRVLRDEMGLAPTARSAKSTLAIVDKLRRQSIRLGQIQDIAGCRVIVADMAEQDRVLAEISQRFSGAIVDDKRERPTFAYRALHVIVKHDAYLAEMQIRTQLQHLWASLSEKLADIHGHEIKYGRGPEWPRSALSLLSALVHKHETQELKFFELDRQRALDLRTIADESFNEEWTLYIQDIEENRAILLRYLTEFLSDPQKMNAGKS</sequence>
<dbReference type="SUPFAM" id="SSF81301">
    <property type="entry name" value="Nucleotidyltransferase"/>
    <property type="match status" value="1"/>
</dbReference>
<dbReference type="EMBL" id="JACHLP010000008">
    <property type="protein sequence ID" value="MBB4845255.1"/>
    <property type="molecule type" value="Genomic_DNA"/>
</dbReference>
<dbReference type="GO" id="GO:0016740">
    <property type="term" value="F:transferase activity"/>
    <property type="evidence" value="ECO:0007669"/>
    <property type="project" value="UniProtKB-KW"/>
</dbReference>
<dbReference type="PANTHER" id="PTHR47837:SF1">
    <property type="entry name" value="GTP PYROPHOSPHOKINASE YJBM"/>
    <property type="match status" value="1"/>
</dbReference>
<keyword evidence="2" id="KW-0808">Transferase</keyword>
<protein>
    <submittedName>
        <fullName evidence="2">PpGpp synthetase/RelA/SpoT-type nucleotidyltransferase</fullName>
    </submittedName>
</protein>
<accession>A0A840LE54</accession>
<reference evidence="2 3" key="1">
    <citation type="submission" date="2020-08" db="EMBL/GenBank/DDBJ databases">
        <title>Functional genomics of gut bacteria from endangered species of beetles.</title>
        <authorList>
            <person name="Carlos-Shanley C."/>
        </authorList>
    </citation>
    <scope>NUCLEOTIDE SEQUENCE [LARGE SCALE GENOMIC DNA]</scope>
    <source>
        <strain evidence="2 3">S00239</strain>
    </source>
</reference>
<dbReference type="InterPro" id="IPR043519">
    <property type="entry name" value="NT_sf"/>
</dbReference>
<dbReference type="RefSeq" id="WP_184302984.1">
    <property type="nucleotide sequence ID" value="NZ_JACHLP010000008.1"/>
</dbReference>
<evidence type="ECO:0000313" key="2">
    <source>
        <dbReference type="EMBL" id="MBB4845255.1"/>
    </source>
</evidence>
<dbReference type="PANTHER" id="PTHR47837">
    <property type="entry name" value="GTP PYROPHOSPHOKINASE YJBM"/>
    <property type="match status" value="1"/>
</dbReference>
<dbReference type="Proteomes" id="UP000562027">
    <property type="component" value="Unassembled WGS sequence"/>
</dbReference>
<gene>
    <name evidence="2" type="ORF">HNP55_003802</name>
</gene>
<dbReference type="InterPro" id="IPR007685">
    <property type="entry name" value="RelA_SpoT"/>
</dbReference>
<evidence type="ECO:0000259" key="1">
    <source>
        <dbReference type="SMART" id="SM00954"/>
    </source>
</evidence>
<comment type="caution">
    <text evidence="2">The sequence shown here is derived from an EMBL/GenBank/DDBJ whole genome shotgun (WGS) entry which is preliminary data.</text>
</comment>
<dbReference type="AlphaFoldDB" id="A0A840LE54"/>
<dbReference type="SMART" id="SM00954">
    <property type="entry name" value="RelA_SpoT"/>
    <property type="match status" value="1"/>
</dbReference>
<dbReference type="Pfam" id="PF04607">
    <property type="entry name" value="RelA_SpoT"/>
    <property type="match status" value="1"/>
</dbReference>
<dbReference type="InterPro" id="IPR052366">
    <property type="entry name" value="GTP_Pyrophosphokinase"/>
</dbReference>
<evidence type="ECO:0000313" key="3">
    <source>
        <dbReference type="Proteomes" id="UP000562027"/>
    </source>
</evidence>
<dbReference type="Gene3D" id="3.30.460.10">
    <property type="entry name" value="Beta Polymerase, domain 2"/>
    <property type="match status" value="1"/>
</dbReference>
<proteinExistence type="predicted"/>
<name>A0A840LE54_9BURK</name>
<dbReference type="CDD" id="cd05399">
    <property type="entry name" value="NT_Rel-Spo_like"/>
    <property type="match status" value="1"/>
</dbReference>
<dbReference type="GO" id="GO:0015969">
    <property type="term" value="P:guanosine tetraphosphate metabolic process"/>
    <property type="evidence" value="ECO:0007669"/>
    <property type="project" value="InterPro"/>
</dbReference>
<keyword evidence="3" id="KW-1185">Reference proteome</keyword>